<evidence type="ECO:0000313" key="2">
    <source>
        <dbReference type="EMBL" id="MFC5475886.1"/>
    </source>
</evidence>
<evidence type="ECO:0000313" key="3">
    <source>
        <dbReference type="Proteomes" id="UP001596045"/>
    </source>
</evidence>
<organism evidence="2 3">
    <name type="scientific">Paraherbaspirillum soli</name>
    <dbReference type="NCBI Taxonomy" id="631222"/>
    <lineage>
        <taxon>Bacteria</taxon>
        <taxon>Pseudomonadati</taxon>
        <taxon>Pseudomonadota</taxon>
        <taxon>Betaproteobacteria</taxon>
        <taxon>Burkholderiales</taxon>
        <taxon>Oxalobacteraceae</taxon>
        <taxon>Paraherbaspirillum</taxon>
    </lineage>
</organism>
<sequence length="151" mass="16321">MSRTNLRFSILLALIIISQQSVAAKDASAAKIYKCQSGGDTLYSDEKCPSAAQTTELMIEDTSGGFVSPDAATIAASMAQMRSDTPSDGTAAVIGKKPDRTATDVQWTCRKLAQRINKIDSASHINASRKSQQKLKIERKQLAAKQQKLKC</sequence>
<accession>A0ABW0MEK2</accession>
<gene>
    <name evidence="2" type="ORF">ACFPM8_18145</name>
</gene>
<evidence type="ECO:0000256" key="1">
    <source>
        <dbReference type="SAM" id="SignalP"/>
    </source>
</evidence>
<reference evidence="3" key="1">
    <citation type="journal article" date="2019" name="Int. J. Syst. Evol. Microbiol.">
        <title>The Global Catalogue of Microorganisms (GCM) 10K type strain sequencing project: providing services to taxonomists for standard genome sequencing and annotation.</title>
        <authorList>
            <consortium name="The Broad Institute Genomics Platform"/>
            <consortium name="The Broad Institute Genome Sequencing Center for Infectious Disease"/>
            <person name="Wu L."/>
            <person name="Ma J."/>
        </authorList>
    </citation>
    <scope>NUCLEOTIDE SEQUENCE [LARGE SCALE GENOMIC DNA]</scope>
    <source>
        <strain evidence="3">JCM 17066</strain>
    </source>
</reference>
<name>A0ABW0MEK2_9BURK</name>
<dbReference type="RefSeq" id="WP_378999595.1">
    <property type="nucleotide sequence ID" value="NZ_JBHSMT010000029.1"/>
</dbReference>
<evidence type="ECO:0008006" key="4">
    <source>
        <dbReference type="Google" id="ProtNLM"/>
    </source>
</evidence>
<feature type="signal peptide" evidence="1">
    <location>
        <begin position="1"/>
        <end position="23"/>
    </location>
</feature>
<dbReference type="Proteomes" id="UP001596045">
    <property type="component" value="Unassembled WGS sequence"/>
</dbReference>
<feature type="chain" id="PRO_5045574481" description="DUF4124 domain-containing protein" evidence="1">
    <location>
        <begin position="24"/>
        <end position="151"/>
    </location>
</feature>
<comment type="caution">
    <text evidence="2">The sequence shown here is derived from an EMBL/GenBank/DDBJ whole genome shotgun (WGS) entry which is preliminary data.</text>
</comment>
<proteinExistence type="predicted"/>
<protein>
    <recommendedName>
        <fullName evidence="4">DUF4124 domain-containing protein</fullName>
    </recommendedName>
</protein>
<keyword evidence="1" id="KW-0732">Signal</keyword>
<dbReference type="EMBL" id="JBHSMT010000029">
    <property type="protein sequence ID" value="MFC5475886.1"/>
    <property type="molecule type" value="Genomic_DNA"/>
</dbReference>
<keyword evidence="3" id="KW-1185">Reference proteome</keyword>